<protein>
    <submittedName>
        <fullName evidence="1">Uncharacterized protein</fullName>
    </submittedName>
</protein>
<proteinExistence type="predicted"/>
<evidence type="ECO:0000313" key="2">
    <source>
        <dbReference type="Proteomes" id="UP000611554"/>
    </source>
</evidence>
<dbReference type="Proteomes" id="UP000611554">
    <property type="component" value="Unassembled WGS sequence"/>
</dbReference>
<dbReference type="EMBL" id="BMQJ01000019">
    <property type="protein sequence ID" value="GGQ23783.1"/>
    <property type="molecule type" value="Genomic_DNA"/>
</dbReference>
<gene>
    <name evidence="1" type="ORF">GCM10010140_62600</name>
</gene>
<keyword evidence="2" id="KW-1185">Reference proteome</keyword>
<comment type="caution">
    <text evidence="1">The sequence shown here is derived from an EMBL/GenBank/DDBJ whole genome shotgun (WGS) entry which is preliminary data.</text>
</comment>
<accession>A0ABQ2RBN9</accession>
<organism evidence="1 2">
    <name type="scientific">Streptosporangium pseudovulgare</name>
    <dbReference type="NCBI Taxonomy" id="35765"/>
    <lineage>
        <taxon>Bacteria</taxon>
        <taxon>Bacillati</taxon>
        <taxon>Actinomycetota</taxon>
        <taxon>Actinomycetes</taxon>
        <taxon>Streptosporangiales</taxon>
        <taxon>Streptosporangiaceae</taxon>
        <taxon>Streptosporangium</taxon>
    </lineage>
</organism>
<sequence>MKHNAYARIGTTPKYQTPWEGLGIEARDMPVRLLSVRPPGRLRDLIAAVSDDYRDKGVIARVTP</sequence>
<reference evidence="2" key="1">
    <citation type="journal article" date="2019" name="Int. J. Syst. Evol. Microbiol.">
        <title>The Global Catalogue of Microorganisms (GCM) 10K type strain sequencing project: providing services to taxonomists for standard genome sequencing and annotation.</title>
        <authorList>
            <consortium name="The Broad Institute Genomics Platform"/>
            <consortium name="The Broad Institute Genome Sequencing Center for Infectious Disease"/>
            <person name="Wu L."/>
            <person name="Ma J."/>
        </authorList>
    </citation>
    <scope>NUCLEOTIDE SEQUENCE [LARGE SCALE GENOMIC DNA]</scope>
    <source>
        <strain evidence="2">JCM 3115</strain>
    </source>
</reference>
<name>A0ABQ2RBN9_9ACTN</name>
<evidence type="ECO:0000313" key="1">
    <source>
        <dbReference type="EMBL" id="GGQ23783.1"/>
    </source>
</evidence>